<keyword evidence="2" id="KW-1185">Reference proteome</keyword>
<evidence type="ECO:0000313" key="1">
    <source>
        <dbReference type="EMBL" id="SHM62161.1"/>
    </source>
</evidence>
<organism evidence="1 2">
    <name type="scientific">Roseovarius litoreus</name>
    <dbReference type="NCBI Taxonomy" id="1155722"/>
    <lineage>
        <taxon>Bacteria</taxon>
        <taxon>Pseudomonadati</taxon>
        <taxon>Pseudomonadota</taxon>
        <taxon>Alphaproteobacteria</taxon>
        <taxon>Rhodobacterales</taxon>
        <taxon>Roseobacteraceae</taxon>
        <taxon>Roseovarius</taxon>
    </lineage>
</organism>
<name>A0A1M7KAG1_9RHOB</name>
<proteinExistence type="predicted"/>
<reference evidence="1 2" key="1">
    <citation type="submission" date="2016-11" db="EMBL/GenBank/DDBJ databases">
        <authorList>
            <person name="Varghese N."/>
            <person name="Submissions S."/>
        </authorList>
    </citation>
    <scope>NUCLEOTIDE SEQUENCE [LARGE SCALE GENOMIC DNA]</scope>
    <source>
        <strain evidence="1 2">DSM 28249</strain>
    </source>
</reference>
<gene>
    <name evidence="1" type="ORF">SAMN05443432_11046</name>
</gene>
<dbReference type="RefSeq" id="WP_149780607.1">
    <property type="nucleotide sequence ID" value="NZ_FRCB01000010.1"/>
</dbReference>
<dbReference type="Proteomes" id="UP000322545">
    <property type="component" value="Unassembled WGS sequence"/>
</dbReference>
<protein>
    <submittedName>
        <fullName evidence="1">Uncharacterized protein</fullName>
    </submittedName>
</protein>
<evidence type="ECO:0000313" key="2">
    <source>
        <dbReference type="Proteomes" id="UP000322545"/>
    </source>
</evidence>
<accession>A0A1M7KAG1</accession>
<dbReference type="EMBL" id="FRCB01000010">
    <property type="protein sequence ID" value="SHM62161.1"/>
    <property type="molecule type" value="Genomic_DNA"/>
</dbReference>
<sequence>MLTRRVFLAVAASLTGLGTMTGLPALSRPLQPLRDTRRPLRLGLHADPQGRLIIASDAPPCLQPLIRPEAVDSVFGEGTNDSLTQPDHWRMIETGMFSGEALYTPSEQDAAFHMWHACHKPTSEAYEALIGLFEEGTGSLCGWHVPEFGLSFVEHPCTPRLALVTFDRLEDIPRLAKAITARDKSITLDPRPRSALRI</sequence>
<dbReference type="AlphaFoldDB" id="A0A1M7KAG1"/>